<dbReference type="SUPFAM" id="SSF56024">
    <property type="entry name" value="Phospholipase D/nuclease"/>
    <property type="match status" value="1"/>
</dbReference>
<evidence type="ECO:0000313" key="4">
    <source>
        <dbReference type="EMBL" id="RZB58050.1"/>
    </source>
</evidence>
<name>A0A445G9Z8_GLYSO</name>
<proteinExistence type="predicted"/>
<dbReference type="AlphaFoldDB" id="A0A445G9Z8"/>
<dbReference type="GO" id="GO:0009395">
    <property type="term" value="P:phospholipid catabolic process"/>
    <property type="evidence" value="ECO:0007669"/>
    <property type="project" value="TreeGrafter"/>
</dbReference>
<dbReference type="PANTHER" id="PTHR18896">
    <property type="entry name" value="PHOSPHOLIPASE D"/>
    <property type="match status" value="1"/>
</dbReference>
<reference evidence="4 5" key="1">
    <citation type="submission" date="2018-09" db="EMBL/GenBank/DDBJ databases">
        <title>A high-quality reference genome of wild soybean provides a powerful tool to mine soybean genomes.</title>
        <authorList>
            <person name="Xie M."/>
            <person name="Chung C.Y.L."/>
            <person name="Li M.-W."/>
            <person name="Wong F.-L."/>
            <person name="Chan T.-F."/>
            <person name="Lam H.-M."/>
        </authorList>
    </citation>
    <scope>NUCLEOTIDE SEQUENCE [LARGE SCALE GENOMIC DNA]</scope>
    <source>
        <strain evidence="5">cv. W05</strain>
        <tissue evidence="4">Hypocotyl of etiolated seedlings</tissue>
    </source>
</reference>
<comment type="caution">
    <text evidence="4">The sequence shown here is derived from an EMBL/GenBank/DDBJ whole genome shotgun (WGS) entry which is preliminary data.</text>
</comment>
<evidence type="ECO:0000256" key="2">
    <source>
        <dbReference type="ARBA" id="ARBA00023098"/>
    </source>
</evidence>
<keyword evidence="1" id="KW-0677">Repeat</keyword>
<sequence>MTTSLWIMDRAGYFSQIHFNLRLNPATPFFLFFSCFGGNRLSSSTAKQLVNGIPLPLDLGSNIDDVKVKVTTAADSLSKKAKENSRMIHKVIDGVRLALVTVAVVMIFVAFLGLLFSLLALSCPMARFISREPLVSIADLTLFIYEELAVNVHYMECFGSFAPIRGLTEDGSQAQWFVDGQATFEAIATSIQDAKSIFITGWWLCLELYLRRPFDSFSTSRLDSLLEEKANQGVQGSILGVEVHVSRKSYSTQLVVMEDENGNQNSAPPQNEGFLIPNVFTLTIPQDLSHLFLAKAIK</sequence>
<organism evidence="4 5">
    <name type="scientific">Glycine soja</name>
    <name type="common">Wild soybean</name>
    <dbReference type="NCBI Taxonomy" id="3848"/>
    <lineage>
        <taxon>Eukaryota</taxon>
        <taxon>Viridiplantae</taxon>
        <taxon>Streptophyta</taxon>
        <taxon>Embryophyta</taxon>
        <taxon>Tracheophyta</taxon>
        <taxon>Spermatophyta</taxon>
        <taxon>Magnoliopsida</taxon>
        <taxon>eudicotyledons</taxon>
        <taxon>Gunneridae</taxon>
        <taxon>Pentapetalae</taxon>
        <taxon>rosids</taxon>
        <taxon>fabids</taxon>
        <taxon>Fabales</taxon>
        <taxon>Fabaceae</taxon>
        <taxon>Papilionoideae</taxon>
        <taxon>50 kb inversion clade</taxon>
        <taxon>NPAAA clade</taxon>
        <taxon>indigoferoid/millettioid clade</taxon>
        <taxon>Phaseoleae</taxon>
        <taxon>Glycine</taxon>
        <taxon>Glycine subgen. Soja</taxon>
    </lineage>
</organism>
<protein>
    <submittedName>
        <fullName evidence="4">Phospholipase D zeta 2</fullName>
    </submittedName>
</protein>
<keyword evidence="3" id="KW-0812">Transmembrane</keyword>
<keyword evidence="3" id="KW-1133">Transmembrane helix</keyword>
<gene>
    <name evidence="4" type="ORF">D0Y65_046620</name>
</gene>
<dbReference type="PANTHER" id="PTHR18896:SF133">
    <property type="entry name" value="PHOSPHOLIPASE D ZETA 2"/>
    <property type="match status" value="1"/>
</dbReference>
<evidence type="ECO:0000313" key="5">
    <source>
        <dbReference type="Proteomes" id="UP000289340"/>
    </source>
</evidence>
<accession>A0A445G9Z8</accession>
<keyword evidence="2" id="KW-0443">Lipid metabolism</keyword>
<dbReference type="InterPro" id="IPR015679">
    <property type="entry name" value="PLipase_D_fam"/>
</dbReference>
<dbReference type="EMBL" id="QZWG01000017">
    <property type="protein sequence ID" value="RZB58050.1"/>
    <property type="molecule type" value="Genomic_DNA"/>
</dbReference>
<keyword evidence="3" id="KW-0472">Membrane</keyword>
<keyword evidence="5" id="KW-1185">Reference proteome</keyword>
<dbReference type="GO" id="GO:0004630">
    <property type="term" value="F:phospholipase D activity"/>
    <property type="evidence" value="ECO:0007669"/>
    <property type="project" value="TreeGrafter"/>
</dbReference>
<feature type="transmembrane region" description="Helical" evidence="3">
    <location>
        <begin position="97"/>
        <end position="121"/>
    </location>
</feature>
<evidence type="ECO:0000256" key="1">
    <source>
        <dbReference type="ARBA" id="ARBA00022737"/>
    </source>
</evidence>
<evidence type="ECO:0000256" key="3">
    <source>
        <dbReference type="SAM" id="Phobius"/>
    </source>
</evidence>
<dbReference type="Proteomes" id="UP000289340">
    <property type="component" value="Chromosome 17"/>
</dbReference>
<dbReference type="GO" id="GO:0005886">
    <property type="term" value="C:plasma membrane"/>
    <property type="evidence" value="ECO:0007669"/>
    <property type="project" value="TreeGrafter"/>
</dbReference>